<name>A0A0F9HZI6_9ZZZZ</name>
<sequence>MSPAFPPGSCGLCNGTGILTCGNVQRSDEPKKPTMTQPTKPSAGAVRAAEKIIFDYEIPCPNWSNAVIQVAHS</sequence>
<reference evidence="1" key="1">
    <citation type="journal article" date="2015" name="Nature">
        <title>Complex archaea that bridge the gap between prokaryotes and eukaryotes.</title>
        <authorList>
            <person name="Spang A."/>
            <person name="Saw J.H."/>
            <person name="Jorgensen S.L."/>
            <person name="Zaremba-Niedzwiedzka K."/>
            <person name="Martijn J."/>
            <person name="Lind A.E."/>
            <person name="van Eijk R."/>
            <person name="Schleper C."/>
            <person name="Guy L."/>
            <person name="Ettema T.J."/>
        </authorList>
    </citation>
    <scope>NUCLEOTIDE SEQUENCE</scope>
</reference>
<proteinExistence type="predicted"/>
<dbReference type="AlphaFoldDB" id="A0A0F9HZI6"/>
<evidence type="ECO:0000313" key="1">
    <source>
        <dbReference type="EMBL" id="KKL87075.1"/>
    </source>
</evidence>
<organism evidence="1">
    <name type="scientific">marine sediment metagenome</name>
    <dbReference type="NCBI Taxonomy" id="412755"/>
    <lineage>
        <taxon>unclassified sequences</taxon>
        <taxon>metagenomes</taxon>
        <taxon>ecological metagenomes</taxon>
    </lineage>
</organism>
<comment type="caution">
    <text evidence="1">The sequence shown here is derived from an EMBL/GenBank/DDBJ whole genome shotgun (WGS) entry which is preliminary data.</text>
</comment>
<protein>
    <submittedName>
        <fullName evidence="1">Uncharacterized protein</fullName>
    </submittedName>
</protein>
<gene>
    <name evidence="1" type="ORF">LCGC14_1938400</name>
</gene>
<dbReference type="EMBL" id="LAZR01020935">
    <property type="protein sequence ID" value="KKL87075.1"/>
    <property type="molecule type" value="Genomic_DNA"/>
</dbReference>
<feature type="non-terminal residue" evidence="1">
    <location>
        <position position="73"/>
    </location>
</feature>
<accession>A0A0F9HZI6</accession>